<evidence type="ECO:0000313" key="2">
    <source>
        <dbReference type="EMBL" id="ESS72273.1"/>
    </source>
</evidence>
<keyword evidence="1 2" id="KW-0812">Transmembrane</keyword>
<sequence>MGEVLGKNSDELERLKKITTTVYLCQILTFFLAGIPLLVGVAMNFKHRNDVVGTWLESHFNWQVKTFWLTLAGFALSGLTFSFGIGLYILFPTLAILATRIAIGWTALMAGKPISDGSI</sequence>
<feature type="transmembrane region" description="Helical" evidence="1">
    <location>
        <begin position="21"/>
        <end position="46"/>
    </location>
</feature>
<gene>
    <name evidence="2" type="ORF">MGMO_62c00060</name>
</gene>
<keyword evidence="3" id="KW-1185">Reference proteome</keyword>
<proteinExistence type="predicted"/>
<dbReference type="EMBL" id="AYLO01000060">
    <property type="protein sequence ID" value="ESS72273.1"/>
    <property type="molecule type" value="Genomic_DNA"/>
</dbReference>
<dbReference type="Proteomes" id="UP000017842">
    <property type="component" value="Unassembled WGS sequence"/>
</dbReference>
<dbReference type="AlphaFoldDB" id="V5C689"/>
<keyword evidence="1" id="KW-0472">Membrane</keyword>
<comment type="caution">
    <text evidence="2">The sequence shown here is derived from an EMBL/GenBank/DDBJ whole genome shotgun (WGS) entry which is preliminary data.</text>
</comment>
<dbReference type="STRING" id="1116472.MGMO_62c00060"/>
<evidence type="ECO:0000256" key="1">
    <source>
        <dbReference type="SAM" id="Phobius"/>
    </source>
</evidence>
<feature type="transmembrane region" description="Helical" evidence="1">
    <location>
        <begin position="66"/>
        <end position="91"/>
    </location>
</feature>
<keyword evidence="1" id="KW-1133">Transmembrane helix</keyword>
<evidence type="ECO:0000313" key="3">
    <source>
        <dbReference type="Proteomes" id="UP000017842"/>
    </source>
</evidence>
<reference evidence="2 3" key="1">
    <citation type="journal article" date="2013" name="Genome Announc.">
        <title>Draft Genome Sequence of the Methanotrophic Gammaproteobacterium Methyloglobulus morosus DSM 22980 Strain KoM1.</title>
        <authorList>
            <person name="Poehlein A."/>
            <person name="Deutzmann J.S."/>
            <person name="Daniel R."/>
            <person name="Simeonova D.D."/>
        </authorList>
    </citation>
    <scope>NUCLEOTIDE SEQUENCE [LARGE SCALE GENOMIC DNA]</scope>
    <source>
        <strain evidence="2 3">KoM1</strain>
    </source>
</reference>
<dbReference type="RefSeq" id="WP_023494694.1">
    <property type="nucleotide sequence ID" value="NZ_AYLO01000060.1"/>
</dbReference>
<accession>V5C689</accession>
<dbReference type="eggNOG" id="COG3671">
    <property type="taxonomic scope" value="Bacteria"/>
</dbReference>
<name>V5C689_9GAMM</name>
<protein>
    <submittedName>
        <fullName evidence="2">Transmembrane protein</fullName>
    </submittedName>
</protein>
<dbReference type="OrthoDB" id="5405464at2"/>
<organism evidence="2 3">
    <name type="scientific">Methyloglobulus morosus KoM1</name>
    <dbReference type="NCBI Taxonomy" id="1116472"/>
    <lineage>
        <taxon>Bacteria</taxon>
        <taxon>Pseudomonadati</taxon>
        <taxon>Pseudomonadota</taxon>
        <taxon>Gammaproteobacteria</taxon>
        <taxon>Methylococcales</taxon>
        <taxon>Methylococcaceae</taxon>
        <taxon>Methyloglobulus</taxon>
    </lineage>
</organism>